<evidence type="ECO:0000313" key="3">
    <source>
        <dbReference type="Proteomes" id="UP000262325"/>
    </source>
</evidence>
<accession>A0A3D5QED5</accession>
<dbReference type="SMART" id="SM00382">
    <property type="entry name" value="AAA"/>
    <property type="match status" value="1"/>
</dbReference>
<dbReference type="PANTHER" id="PTHR35894">
    <property type="entry name" value="GENERAL SECRETION PATHWAY PROTEIN A-RELATED"/>
    <property type="match status" value="1"/>
</dbReference>
<evidence type="ECO:0000313" key="2">
    <source>
        <dbReference type="EMBL" id="HCW94093.1"/>
    </source>
</evidence>
<dbReference type="Proteomes" id="UP000262325">
    <property type="component" value="Unassembled WGS sequence"/>
</dbReference>
<dbReference type="InterPro" id="IPR003593">
    <property type="entry name" value="AAA+_ATPase"/>
</dbReference>
<dbReference type="InterPro" id="IPR049945">
    <property type="entry name" value="AAA_22"/>
</dbReference>
<feature type="domain" description="AAA+ ATPase" evidence="1">
    <location>
        <begin position="43"/>
        <end position="195"/>
    </location>
</feature>
<dbReference type="EMBL" id="DPPF01000223">
    <property type="protein sequence ID" value="HCW94093.1"/>
    <property type="molecule type" value="Genomic_DNA"/>
</dbReference>
<dbReference type="AlphaFoldDB" id="A0A3D5QED5"/>
<dbReference type="Pfam" id="PF13401">
    <property type="entry name" value="AAA_22"/>
    <property type="match status" value="1"/>
</dbReference>
<organism evidence="2 3">
    <name type="scientific">Flexistipes sinusarabici</name>
    <dbReference type="NCBI Taxonomy" id="2352"/>
    <lineage>
        <taxon>Bacteria</taxon>
        <taxon>Pseudomonadati</taxon>
        <taxon>Deferribacterota</taxon>
        <taxon>Deferribacteres</taxon>
        <taxon>Deferribacterales</taxon>
        <taxon>Flexistipitaceae</taxon>
        <taxon>Flexistipes</taxon>
    </lineage>
</organism>
<gene>
    <name evidence="2" type="ORF">DHM44_10485</name>
</gene>
<evidence type="ECO:0000259" key="1">
    <source>
        <dbReference type="SMART" id="SM00382"/>
    </source>
</evidence>
<sequence>MSVKEFFQIKELPFNNAPDLKYFYSSKPHQETLTRLRHVIENRKGLALVTGQIGTGKTTLARLLFEELDPQQYETVLMIVVHSEITSEWILKKICTQMDVENIPTDKPGMLTALYKRLYELNEKGKKAVILIDEAQMLKHRDVMEEIRGILNFEDEFGKLLTFIFFGLPELETNLSVDEPLRQRVALKCELKQLDFESTKNYIMHRIKVSGAKYNFFADDAYRSIFEASGGIPRIINTICDNAMFESYLIKEKVIKKETVEQVVNDLGLLAL</sequence>
<protein>
    <submittedName>
        <fullName evidence="2">AAA family ATPase</fullName>
    </submittedName>
</protein>
<dbReference type="GO" id="GO:0016887">
    <property type="term" value="F:ATP hydrolysis activity"/>
    <property type="evidence" value="ECO:0007669"/>
    <property type="project" value="InterPro"/>
</dbReference>
<proteinExistence type="predicted"/>
<comment type="caution">
    <text evidence="2">The sequence shown here is derived from an EMBL/GenBank/DDBJ whole genome shotgun (WGS) entry which is preliminary data.</text>
</comment>
<dbReference type="InterPro" id="IPR052026">
    <property type="entry name" value="ExeA_AAA_ATPase_DNA-bind"/>
</dbReference>
<dbReference type="InterPro" id="IPR027417">
    <property type="entry name" value="P-loop_NTPase"/>
</dbReference>
<dbReference type="Gene3D" id="3.40.50.300">
    <property type="entry name" value="P-loop containing nucleotide triphosphate hydrolases"/>
    <property type="match status" value="1"/>
</dbReference>
<name>A0A3D5QED5_FLESI</name>
<dbReference type="RefSeq" id="WP_273264840.1">
    <property type="nucleotide sequence ID" value="NZ_JAAZVV010000007.1"/>
</dbReference>
<reference evidence="2 3" key="1">
    <citation type="journal article" date="2018" name="Nat. Biotechnol.">
        <title>A standardized bacterial taxonomy based on genome phylogeny substantially revises the tree of life.</title>
        <authorList>
            <person name="Parks D.H."/>
            <person name="Chuvochina M."/>
            <person name="Waite D.W."/>
            <person name="Rinke C."/>
            <person name="Skarshewski A."/>
            <person name="Chaumeil P.A."/>
            <person name="Hugenholtz P."/>
        </authorList>
    </citation>
    <scope>NUCLEOTIDE SEQUENCE [LARGE SCALE GENOMIC DNA]</scope>
    <source>
        <strain evidence="2">UBA8672</strain>
    </source>
</reference>
<dbReference type="SUPFAM" id="SSF52540">
    <property type="entry name" value="P-loop containing nucleoside triphosphate hydrolases"/>
    <property type="match status" value="1"/>
</dbReference>
<dbReference type="PANTHER" id="PTHR35894:SF1">
    <property type="entry name" value="PHOSPHORIBULOKINASE _ URIDINE KINASE FAMILY"/>
    <property type="match status" value="1"/>
</dbReference>